<proteinExistence type="predicted"/>
<gene>
    <name evidence="1" type="ORF">CDAR_230231</name>
</gene>
<name>A0AAV4MJI2_9ARAC</name>
<comment type="caution">
    <text evidence="1">The sequence shown here is derived from an EMBL/GenBank/DDBJ whole genome shotgun (WGS) entry which is preliminary data.</text>
</comment>
<keyword evidence="2" id="KW-1185">Reference proteome</keyword>
<organism evidence="1 2">
    <name type="scientific">Caerostris darwini</name>
    <dbReference type="NCBI Taxonomy" id="1538125"/>
    <lineage>
        <taxon>Eukaryota</taxon>
        <taxon>Metazoa</taxon>
        <taxon>Ecdysozoa</taxon>
        <taxon>Arthropoda</taxon>
        <taxon>Chelicerata</taxon>
        <taxon>Arachnida</taxon>
        <taxon>Araneae</taxon>
        <taxon>Araneomorphae</taxon>
        <taxon>Entelegynae</taxon>
        <taxon>Araneoidea</taxon>
        <taxon>Araneidae</taxon>
        <taxon>Caerostris</taxon>
    </lineage>
</organism>
<accession>A0AAV4MJI2</accession>
<evidence type="ECO:0000313" key="2">
    <source>
        <dbReference type="Proteomes" id="UP001054837"/>
    </source>
</evidence>
<dbReference type="Proteomes" id="UP001054837">
    <property type="component" value="Unassembled WGS sequence"/>
</dbReference>
<protein>
    <submittedName>
        <fullName evidence="1">Uncharacterized protein</fullName>
    </submittedName>
</protein>
<dbReference type="EMBL" id="BPLQ01000535">
    <property type="protein sequence ID" value="GIX72488.1"/>
    <property type="molecule type" value="Genomic_DNA"/>
</dbReference>
<dbReference type="AlphaFoldDB" id="A0AAV4MJI2"/>
<sequence length="108" mass="12495">MKSVFGNWRHFAVMWFAHGVEMADELFDISFYLAPPSRPRNPDIERINSKQGASVLGEFLKGLLSILHSYKTLTKTPPYKENRKSDVEYYINLITSLYPLLSSQQQLL</sequence>
<evidence type="ECO:0000313" key="1">
    <source>
        <dbReference type="EMBL" id="GIX72488.1"/>
    </source>
</evidence>
<reference evidence="1 2" key="1">
    <citation type="submission" date="2021-06" db="EMBL/GenBank/DDBJ databases">
        <title>Caerostris darwini draft genome.</title>
        <authorList>
            <person name="Kono N."/>
            <person name="Arakawa K."/>
        </authorList>
    </citation>
    <scope>NUCLEOTIDE SEQUENCE [LARGE SCALE GENOMIC DNA]</scope>
</reference>